<accession>A0AA42BRT9</accession>
<dbReference type="PANTHER" id="PTHR43265">
    <property type="entry name" value="ESTERASE ESTD"/>
    <property type="match status" value="1"/>
</dbReference>
<dbReference type="PANTHER" id="PTHR43265:SF1">
    <property type="entry name" value="ESTERASE ESTD"/>
    <property type="match status" value="1"/>
</dbReference>
<name>A0AA42BRT9_9BACI</name>
<organism evidence="2 3">
    <name type="scientific">Ectobacillus ponti</name>
    <dbReference type="NCBI Taxonomy" id="2961894"/>
    <lineage>
        <taxon>Bacteria</taxon>
        <taxon>Bacillati</taxon>
        <taxon>Bacillota</taxon>
        <taxon>Bacilli</taxon>
        <taxon>Bacillales</taxon>
        <taxon>Bacillaceae</taxon>
        <taxon>Ectobacillus</taxon>
    </lineage>
</organism>
<dbReference type="Gene3D" id="3.40.50.1820">
    <property type="entry name" value="alpha/beta hydrolase"/>
    <property type="match status" value="1"/>
</dbReference>
<feature type="domain" description="Serine aminopeptidase S33" evidence="1">
    <location>
        <begin position="56"/>
        <end position="275"/>
    </location>
</feature>
<evidence type="ECO:0000313" key="3">
    <source>
        <dbReference type="Proteomes" id="UP001156102"/>
    </source>
</evidence>
<dbReference type="Proteomes" id="UP001156102">
    <property type="component" value="Unassembled WGS sequence"/>
</dbReference>
<dbReference type="RefSeq" id="WP_254759785.1">
    <property type="nucleotide sequence ID" value="NZ_JANCLT010000008.1"/>
</dbReference>
<dbReference type="EMBL" id="JANCLT010000008">
    <property type="protein sequence ID" value="MCP8969864.1"/>
    <property type="molecule type" value="Genomic_DNA"/>
</dbReference>
<dbReference type="AlphaFoldDB" id="A0AA42BRT9"/>
<comment type="caution">
    <text evidence="2">The sequence shown here is derived from an EMBL/GenBank/DDBJ whole genome shotgun (WGS) entry which is preliminary data.</text>
</comment>
<evidence type="ECO:0000313" key="2">
    <source>
        <dbReference type="EMBL" id="MCP8969864.1"/>
    </source>
</evidence>
<gene>
    <name evidence="2" type="ORF">NK662_15160</name>
</gene>
<dbReference type="GO" id="GO:0052689">
    <property type="term" value="F:carboxylic ester hydrolase activity"/>
    <property type="evidence" value="ECO:0007669"/>
    <property type="project" value="TreeGrafter"/>
</dbReference>
<dbReference type="InterPro" id="IPR029058">
    <property type="entry name" value="AB_hydrolase_fold"/>
</dbReference>
<dbReference type="InterPro" id="IPR053145">
    <property type="entry name" value="AB_hydrolase_Est10"/>
</dbReference>
<keyword evidence="3" id="KW-1185">Reference proteome</keyword>
<proteinExistence type="predicted"/>
<reference evidence="2" key="1">
    <citation type="submission" date="2022-07" db="EMBL/GenBank/DDBJ databases">
        <authorList>
            <person name="Li W.-J."/>
            <person name="Deng Q.-Q."/>
        </authorList>
    </citation>
    <scope>NUCLEOTIDE SEQUENCE</scope>
    <source>
        <strain evidence="2">SYSU M60031</strain>
    </source>
</reference>
<dbReference type="InterPro" id="IPR022742">
    <property type="entry name" value="Hydrolase_4"/>
</dbReference>
<dbReference type="Pfam" id="PF12146">
    <property type="entry name" value="Hydrolase_4"/>
    <property type="match status" value="1"/>
</dbReference>
<sequence length="326" mass="36701">MSKGMREKLVMIQGEYELAGTMTLPETEARNRVPAILILPGTGGSDRDGNRGGLDMNIYKELAEYLTCLGFATLRFDKRGSFESKGDVWKRGMWDLVDDAVACLRFLKQQPAVDSEQVIILGHSEGAILGPAAYAKEPVAGMMLLGGGAMCLRDVMVWQRRQAYDALERAGGFKGWLVRKLNVAVKSEKKVEKFEKKVTETNKDYIRLMGKKFPAKWMREHYDYDAGIDMARVECPVLLAIGDKDAQAPLISLERAAELAQGEAELHVIPNMTHILKRWDDQFDAAGMIKIYKQQAQQPLQQELLDVLEQWLAKHFKQEKPAQQAN</sequence>
<evidence type="ECO:0000259" key="1">
    <source>
        <dbReference type="Pfam" id="PF12146"/>
    </source>
</evidence>
<protein>
    <submittedName>
        <fullName evidence="2">Lysophospholipase</fullName>
    </submittedName>
</protein>
<dbReference type="SUPFAM" id="SSF53474">
    <property type="entry name" value="alpha/beta-Hydrolases"/>
    <property type="match status" value="1"/>
</dbReference>